<gene>
    <name evidence="1" type="ORF">DFR41_1095</name>
</gene>
<evidence type="ECO:0000313" key="1">
    <source>
        <dbReference type="EMBL" id="RDI21209.1"/>
    </source>
</evidence>
<dbReference type="Proteomes" id="UP000255265">
    <property type="component" value="Unassembled WGS sequence"/>
</dbReference>
<keyword evidence="2" id="KW-1185">Reference proteome</keyword>
<dbReference type="AlphaFoldDB" id="A0A370F8T9"/>
<sequence>MQVCHPLHGHAIAFEYVRAAGQCLTSNGINQNESLVCIHSYDCRIMPFANKP</sequence>
<comment type="caution">
    <text evidence="1">The sequence shown here is derived from an EMBL/GenBank/DDBJ whole genome shotgun (WGS) entry which is preliminary data.</text>
</comment>
<dbReference type="EMBL" id="QQAV01000009">
    <property type="protein sequence ID" value="RDI21209.1"/>
    <property type="molecule type" value="Genomic_DNA"/>
</dbReference>
<name>A0A370F8T9_9BURK</name>
<protein>
    <submittedName>
        <fullName evidence="1">Uncharacterized protein</fullName>
    </submittedName>
</protein>
<evidence type="ECO:0000313" key="2">
    <source>
        <dbReference type="Proteomes" id="UP000255265"/>
    </source>
</evidence>
<proteinExistence type="predicted"/>
<accession>A0A370F8T9</accession>
<reference evidence="1 2" key="1">
    <citation type="submission" date="2018-07" db="EMBL/GenBank/DDBJ databases">
        <title>Genomic Encyclopedia of Type Strains, Phase IV (KMG-IV): sequencing the most valuable type-strain genomes for metagenomic binning, comparative biology and taxonomic classification.</title>
        <authorList>
            <person name="Goeker M."/>
        </authorList>
    </citation>
    <scope>NUCLEOTIDE SEQUENCE [LARGE SCALE GENOMIC DNA]</scope>
    <source>
        <strain evidence="1 2">DSM 21352</strain>
    </source>
</reference>
<organism evidence="1 2">
    <name type="scientific">Pseudacidovorax intermedius</name>
    <dbReference type="NCBI Taxonomy" id="433924"/>
    <lineage>
        <taxon>Bacteria</taxon>
        <taxon>Pseudomonadati</taxon>
        <taxon>Pseudomonadota</taxon>
        <taxon>Betaproteobacteria</taxon>
        <taxon>Burkholderiales</taxon>
        <taxon>Comamonadaceae</taxon>
        <taxon>Pseudacidovorax</taxon>
    </lineage>
</organism>